<dbReference type="Proteomes" id="UP000027982">
    <property type="component" value="Chromosome"/>
</dbReference>
<dbReference type="EMBL" id="CP007139">
    <property type="protein sequence ID" value="AIE85330.1"/>
    <property type="molecule type" value="Genomic_DNA"/>
</dbReference>
<dbReference type="HOGENOM" id="CLU_2105344_0_0_0"/>
<evidence type="ECO:0000313" key="1">
    <source>
        <dbReference type="EMBL" id="AIE85330.1"/>
    </source>
</evidence>
<proteinExistence type="predicted"/>
<organism evidence="1 2">
    <name type="scientific">Fimbriimonas ginsengisoli Gsoil 348</name>
    <dbReference type="NCBI Taxonomy" id="661478"/>
    <lineage>
        <taxon>Bacteria</taxon>
        <taxon>Bacillati</taxon>
        <taxon>Armatimonadota</taxon>
        <taxon>Fimbriimonadia</taxon>
        <taxon>Fimbriimonadales</taxon>
        <taxon>Fimbriimonadaceae</taxon>
        <taxon>Fimbriimonas</taxon>
    </lineage>
</organism>
<dbReference type="AlphaFoldDB" id="A0A068NRD1"/>
<dbReference type="KEGG" id="fgi:OP10G_1962"/>
<accession>A0A068NRD1</accession>
<evidence type="ECO:0000313" key="2">
    <source>
        <dbReference type="Proteomes" id="UP000027982"/>
    </source>
</evidence>
<name>A0A068NRD1_FIMGI</name>
<reference evidence="1 2" key="1">
    <citation type="journal article" date="2014" name="PLoS ONE">
        <title>The first complete genome sequence of the class fimbriimonadia in the phylum armatimonadetes.</title>
        <authorList>
            <person name="Hu Z.Y."/>
            <person name="Wang Y.Z."/>
            <person name="Im W.T."/>
            <person name="Wang S.Y."/>
            <person name="Zhao G.P."/>
            <person name="Zheng H.J."/>
            <person name="Quan Z.X."/>
        </authorList>
    </citation>
    <scope>NUCLEOTIDE SEQUENCE [LARGE SCALE GENOMIC DNA]</scope>
    <source>
        <strain evidence="1">Gsoil 348</strain>
    </source>
</reference>
<sequence>MQLYSADYNDRFPPAETWQEAIDRYAGTNEALRCPGAPNFGYGFSRALGAKEMKKVVSPSTSTVIFDSKVLAKNAIGDMADLPSPPRHGRYNAVLYVDGHSGAVDGAGKPARPNK</sequence>
<keyword evidence="2" id="KW-1185">Reference proteome</keyword>
<protein>
    <submittedName>
        <fullName evidence="1">Uncharacterized protein</fullName>
    </submittedName>
</protein>
<gene>
    <name evidence="1" type="ORF">OP10G_1962</name>
</gene>